<dbReference type="AlphaFoldDB" id="A0A160TYD9"/>
<dbReference type="PANTHER" id="PTHR18964">
    <property type="entry name" value="ROK (REPRESSOR, ORF, KINASE) FAMILY"/>
    <property type="match status" value="1"/>
</dbReference>
<dbReference type="GO" id="GO:0004396">
    <property type="term" value="F:hexokinase activity"/>
    <property type="evidence" value="ECO:0007669"/>
    <property type="project" value="TreeGrafter"/>
</dbReference>
<dbReference type="PANTHER" id="PTHR18964:SF174">
    <property type="entry name" value="D-ALLOSE KINASE-RELATED"/>
    <property type="match status" value="1"/>
</dbReference>
<keyword evidence="1" id="KW-0418">Kinase</keyword>
<proteinExistence type="predicted"/>
<dbReference type="InterPro" id="IPR043129">
    <property type="entry name" value="ATPase_NBD"/>
</dbReference>
<organism evidence="1">
    <name type="scientific">hydrothermal vent metagenome</name>
    <dbReference type="NCBI Taxonomy" id="652676"/>
    <lineage>
        <taxon>unclassified sequences</taxon>
        <taxon>metagenomes</taxon>
        <taxon>ecological metagenomes</taxon>
    </lineage>
</organism>
<dbReference type="SUPFAM" id="SSF53067">
    <property type="entry name" value="Actin-like ATPase domain"/>
    <property type="match status" value="1"/>
</dbReference>
<gene>
    <name evidence="1" type="ORF">MGWOODY_XGa1859</name>
</gene>
<dbReference type="InterPro" id="IPR049874">
    <property type="entry name" value="ROK_cs"/>
</dbReference>
<accession>A0A160TYD9</accession>
<dbReference type="InterPro" id="IPR000600">
    <property type="entry name" value="ROK"/>
</dbReference>
<dbReference type="Gene3D" id="3.30.420.40">
    <property type="match status" value="2"/>
</dbReference>
<name>A0A160TYD9_9ZZZZ</name>
<keyword evidence="1" id="KW-0808">Transferase</keyword>
<dbReference type="CDD" id="cd24066">
    <property type="entry name" value="ASKHA_NBD_ROK_EcFRK-like"/>
    <property type="match status" value="1"/>
</dbReference>
<dbReference type="Pfam" id="PF00480">
    <property type="entry name" value="ROK"/>
    <property type="match status" value="1"/>
</dbReference>
<dbReference type="PROSITE" id="PS01125">
    <property type="entry name" value="ROK"/>
    <property type="match status" value="1"/>
</dbReference>
<protein>
    <submittedName>
        <fullName evidence="1">ROK family Glucokinase with ambiguous substrate specificity</fullName>
    </submittedName>
</protein>
<evidence type="ECO:0000313" key="1">
    <source>
        <dbReference type="EMBL" id="CUS54869.1"/>
    </source>
</evidence>
<sequence length="293" mass="30858">MRIGIDLGGTKTEGVILDRGGKELVRRRYPTPRAEGYEAILNTIGSLIAELDQFAGHQCTVGVCTPGAVSQVNGCLKNSNTVCMNGRPVASDLENLIGRPVRLENDANCFALAEAIDGAGKNAGSVFGIILGTGVGAGIVINRTLFKGLHHIAGEWGHNVLEADGPLCYCGNNGCVETFLSGPGLVAEYVRQGGDTSVDATTVATRAAHDPTAGEALNVFLDRFGRALAMVINILDPDLVVLGGGLSKIERLYIEGRQRTALYVFNEDFRTPIVSNNHGDSGGVRGAALLWPE</sequence>
<reference evidence="1" key="1">
    <citation type="submission" date="2015-10" db="EMBL/GenBank/DDBJ databases">
        <authorList>
            <person name="Gilbert D.G."/>
        </authorList>
    </citation>
    <scope>NUCLEOTIDE SEQUENCE</scope>
</reference>
<dbReference type="EMBL" id="CZRL01000106">
    <property type="protein sequence ID" value="CUS54869.1"/>
    <property type="molecule type" value="Genomic_DNA"/>
</dbReference>